<keyword evidence="2" id="KW-1185">Reference proteome</keyword>
<proteinExistence type="predicted"/>
<dbReference type="EMBL" id="FYEK01000022">
    <property type="protein sequence ID" value="SNB62397.1"/>
    <property type="molecule type" value="Genomic_DNA"/>
</dbReference>
<reference evidence="2" key="1">
    <citation type="submission" date="2017-06" db="EMBL/GenBank/DDBJ databases">
        <authorList>
            <person name="Varghese N."/>
            <person name="Submissions S."/>
        </authorList>
    </citation>
    <scope>NUCLEOTIDE SEQUENCE [LARGE SCALE GENOMIC DNA]</scope>
    <source>
        <strain evidence="2">JAD2</strain>
    </source>
</reference>
<evidence type="ECO:0000313" key="2">
    <source>
        <dbReference type="Proteomes" id="UP000197025"/>
    </source>
</evidence>
<dbReference type="RefSeq" id="WP_088570780.1">
    <property type="nucleotide sequence ID" value="NZ_FYEK01000022.1"/>
</dbReference>
<gene>
    <name evidence="1" type="ORF">SAMN02746019_00005080</name>
</gene>
<dbReference type="AlphaFoldDB" id="A0A212QS15"/>
<accession>A0A212QS15</accession>
<sequence length="89" mass="10188">MGRISWFSEEGDALFFQQYVDRMESWQQAVADGRIDPEEVRAQAERVAALLREIEPQLNDALHEQVTQLLLELAVLNAMQTTLFLQTPA</sequence>
<dbReference type="OrthoDB" id="215671at2"/>
<evidence type="ECO:0000313" key="1">
    <source>
        <dbReference type="EMBL" id="SNB62397.1"/>
    </source>
</evidence>
<name>A0A212QS15_9CHLR</name>
<dbReference type="Proteomes" id="UP000197025">
    <property type="component" value="Unassembled WGS sequence"/>
</dbReference>
<organism evidence="1 2">
    <name type="scientific">Thermoflexus hugenholtzii JAD2</name>
    <dbReference type="NCBI Taxonomy" id="877466"/>
    <lineage>
        <taxon>Bacteria</taxon>
        <taxon>Bacillati</taxon>
        <taxon>Chloroflexota</taxon>
        <taxon>Thermoflexia</taxon>
        <taxon>Thermoflexales</taxon>
        <taxon>Thermoflexaceae</taxon>
        <taxon>Thermoflexus</taxon>
    </lineage>
</organism>
<protein>
    <submittedName>
        <fullName evidence="1">Uncharacterized protein</fullName>
    </submittedName>
</protein>
<dbReference type="InParanoid" id="A0A212QS15"/>